<dbReference type="EMBL" id="SDOX01000166">
    <property type="protein sequence ID" value="TFJ80410.1"/>
    <property type="molecule type" value="Genomic_DNA"/>
</dbReference>
<proteinExistence type="predicted"/>
<dbReference type="AlphaFoldDB" id="A0A4D9CMR3"/>
<dbReference type="PANTHER" id="PTHR13815">
    <property type="entry name" value="GOLGIN-84"/>
    <property type="match status" value="1"/>
</dbReference>
<keyword evidence="2 9" id="KW-0812">Transmembrane</keyword>
<evidence type="ECO:0000256" key="8">
    <source>
        <dbReference type="SAM" id="MobiDB-lite"/>
    </source>
</evidence>
<keyword evidence="3 9" id="KW-1133">Transmembrane helix</keyword>
<reference evidence="10 11" key="1">
    <citation type="submission" date="2019-01" db="EMBL/GenBank/DDBJ databases">
        <title>Nuclear Genome Assembly of the Microalgal Biofuel strain Nannochloropsis salina CCMP1776.</title>
        <authorList>
            <person name="Hovde B."/>
        </authorList>
    </citation>
    <scope>NUCLEOTIDE SEQUENCE [LARGE SCALE GENOMIC DNA]</scope>
    <source>
        <strain evidence="10 11">CCMP1776</strain>
    </source>
</reference>
<feature type="region of interest" description="Disordered" evidence="8">
    <location>
        <begin position="159"/>
        <end position="269"/>
    </location>
</feature>
<evidence type="ECO:0000256" key="4">
    <source>
        <dbReference type="ARBA" id="ARBA00023034"/>
    </source>
</evidence>
<accession>A0A4D9CMR3</accession>
<evidence type="ECO:0000256" key="5">
    <source>
        <dbReference type="ARBA" id="ARBA00023054"/>
    </source>
</evidence>
<feature type="transmembrane region" description="Helical" evidence="9">
    <location>
        <begin position="672"/>
        <end position="694"/>
    </location>
</feature>
<comment type="caution">
    <text evidence="10">The sequence shown here is derived from an EMBL/GenBank/DDBJ whole genome shotgun (WGS) entry which is preliminary data.</text>
</comment>
<evidence type="ECO:0000256" key="6">
    <source>
        <dbReference type="ARBA" id="ARBA00023136"/>
    </source>
</evidence>
<dbReference type="PANTHER" id="PTHR13815:SF7">
    <property type="entry name" value="GOLGIN SUBFAMILY A MEMBER 5"/>
    <property type="match status" value="1"/>
</dbReference>
<evidence type="ECO:0000256" key="9">
    <source>
        <dbReference type="SAM" id="Phobius"/>
    </source>
</evidence>
<feature type="coiled-coil region" evidence="7">
    <location>
        <begin position="435"/>
        <end position="469"/>
    </location>
</feature>
<comment type="subcellular location">
    <subcellularLocation>
        <location evidence="1">Golgi apparatus membrane</location>
        <topology evidence="1">Single-pass membrane protein</topology>
    </subcellularLocation>
</comment>
<feature type="compositionally biased region" description="Basic and acidic residues" evidence="8">
    <location>
        <begin position="85"/>
        <end position="102"/>
    </location>
</feature>
<evidence type="ECO:0000313" key="10">
    <source>
        <dbReference type="EMBL" id="TFJ80410.1"/>
    </source>
</evidence>
<keyword evidence="4" id="KW-0333">Golgi apparatus</keyword>
<keyword evidence="11" id="KW-1185">Reference proteome</keyword>
<dbReference type="GO" id="GO:0000139">
    <property type="term" value="C:Golgi membrane"/>
    <property type="evidence" value="ECO:0007669"/>
    <property type="project" value="UniProtKB-SubCell"/>
</dbReference>
<dbReference type="GO" id="GO:0000301">
    <property type="term" value="P:retrograde transport, vesicle recycling within Golgi"/>
    <property type="evidence" value="ECO:0007669"/>
    <property type="project" value="TreeGrafter"/>
</dbReference>
<sequence length="731" mass="79925">MSQSLFNKLQSGLNYLDGAFKETMEGEEEATEEMLLEQRRQRQLRMTAVQQQAAFGSALYPPESGTQESGFPPGRVAGEEEDTATETRKETRVMEEKGHERLAGTARKPAPAAPSRRSPPPPHLGVHIRREGGSAEEEVAETPACLLGMSSPLAAGPLVRESEVHHASLKRSPSSSPPRGHVGEEDNGLPSLALGSSAYDGLSGALAENEEEGEGSSHASLPYSSLPPFVTTRRGSTPAAPASLLPSPPPSLSASLSSSPPALREGEGQTRLKDLRKETLVKAAAREGELLDEIEAVKHTKDVDKRQFHLVLAEKDEALCGMEEKCLLLTRLEDDQRLWKEEKEMLQEELEVAHSNQERGVEGLRQEVRESEAALDTAKAQHSAWMRQAQRREAELESTTADLTASLAAKQREIETLKASFHALGDSREIVDMESQRLQQELEASRNALEMERQHVVSLQRELRAQQHELSAATVAWREEKEAQESRWQKGVREREGLAQTLAEERQKREELEGASPQGGAQGGRVREEMEGRVQALSEQLVRKQEALDAALSNVYAAEARFKASEARVKTLESQLAAAEYDVESPADDVGPGGVRNRGHVNAIHKPYPSSSSSSSFSLLPPAAAGRRVAFAPLKPLSRLPFLRPYPAAADVADGVDKLFLASMHYLRTFPWVRLSLLAYLFLLHIYVFSVVGWQAGRIETIHSDTGGSFLEPSNGAFVKDVASTNGGNGV</sequence>
<dbReference type="InterPro" id="IPR019177">
    <property type="entry name" value="Golgin_subfamily_A_member_5"/>
</dbReference>
<gene>
    <name evidence="10" type="ORF">NSK_008151</name>
</gene>
<feature type="compositionally biased region" description="Low complexity" evidence="8">
    <location>
        <begin position="252"/>
        <end position="263"/>
    </location>
</feature>
<feature type="region of interest" description="Disordered" evidence="8">
    <location>
        <begin position="47"/>
        <end position="140"/>
    </location>
</feature>
<evidence type="ECO:0000313" key="11">
    <source>
        <dbReference type="Proteomes" id="UP000355283"/>
    </source>
</evidence>
<evidence type="ECO:0000256" key="1">
    <source>
        <dbReference type="ARBA" id="ARBA00004194"/>
    </source>
</evidence>
<keyword evidence="5 7" id="KW-0175">Coiled coil</keyword>
<feature type="coiled-coil region" evidence="7">
    <location>
        <begin position="329"/>
        <end position="381"/>
    </location>
</feature>
<keyword evidence="6 9" id="KW-0472">Membrane</keyword>
<dbReference type="Proteomes" id="UP000355283">
    <property type="component" value="Unassembled WGS sequence"/>
</dbReference>
<evidence type="ECO:0000256" key="3">
    <source>
        <dbReference type="ARBA" id="ARBA00022989"/>
    </source>
</evidence>
<feature type="region of interest" description="Disordered" evidence="8">
    <location>
        <begin position="583"/>
        <end position="602"/>
    </location>
</feature>
<evidence type="ECO:0000256" key="7">
    <source>
        <dbReference type="SAM" id="Coils"/>
    </source>
</evidence>
<organism evidence="10 11">
    <name type="scientific">Nannochloropsis salina CCMP1776</name>
    <dbReference type="NCBI Taxonomy" id="1027361"/>
    <lineage>
        <taxon>Eukaryota</taxon>
        <taxon>Sar</taxon>
        <taxon>Stramenopiles</taxon>
        <taxon>Ochrophyta</taxon>
        <taxon>Eustigmatophyceae</taxon>
        <taxon>Eustigmatales</taxon>
        <taxon>Monodopsidaceae</taxon>
        <taxon>Microchloropsis</taxon>
        <taxon>Microchloropsis salina</taxon>
    </lineage>
</organism>
<dbReference type="GO" id="GO:0007030">
    <property type="term" value="P:Golgi organization"/>
    <property type="evidence" value="ECO:0007669"/>
    <property type="project" value="InterPro"/>
</dbReference>
<dbReference type="OrthoDB" id="10423723at2759"/>
<feature type="region of interest" description="Disordered" evidence="8">
    <location>
        <begin position="505"/>
        <end position="532"/>
    </location>
</feature>
<dbReference type="GO" id="GO:0031985">
    <property type="term" value="C:Golgi cisterna"/>
    <property type="evidence" value="ECO:0007669"/>
    <property type="project" value="TreeGrafter"/>
</dbReference>
<name>A0A4D9CMR3_9STRA</name>
<protein>
    <submittedName>
        <fullName evidence="10">Uncharacterized protein</fullName>
    </submittedName>
</protein>
<evidence type="ECO:0000256" key="2">
    <source>
        <dbReference type="ARBA" id="ARBA00022692"/>
    </source>
</evidence>